<gene>
    <name evidence="3" type="ORF">UREG_07927</name>
</gene>
<dbReference type="GeneID" id="8442271"/>
<dbReference type="RefSeq" id="XP_002582240.1">
    <property type="nucleotide sequence ID" value="XM_002582194.1"/>
</dbReference>
<sequence length="335" mass="37084">MVGFALKSTSSLYRTVESFRTNKRSIRELKEELESLEQVLISFQQLALETDTDLESLKLPLLRRKATVTTNVLNEYKKLIADTTSDLEEHLAEIESRLQAFPVQRGGESENGSTEWAKIQEERETTRKCIEICTRVGDYIDTVQSHDLRGVPSSSASQRATVETLKECKDKLTALSTEIGKRSEELGNRLEKIMSLEVKLSDEDADNMRKVQAERDGLKQCLAICNEVSAQTQGLRMNVFEDVISADDAHQLIVSTLGDLISAKRITTGARSAQWLGQMSDDALQRLSRDRAHNASDTTVGIDSKTASFQGRYGAGYQLGADGSGMPQNPSGTTD</sequence>
<evidence type="ECO:0000313" key="4">
    <source>
        <dbReference type="Proteomes" id="UP000002058"/>
    </source>
</evidence>
<keyword evidence="1" id="KW-0175">Coiled coil</keyword>
<dbReference type="KEGG" id="ure:UREG_07927"/>
<proteinExistence type="predicted"/>
<name>C4K0B3_UNCRE</name>
<evidence type="ECO:0000259" key="2">
    <source>
        <dbReference type="Pfam" id="PF17111"/>
    </source>
</evidence>
<reference evidence="4" key="1">
    <citation type="journal article" date="2009" name="Genome Res.">
        <title>Comparative genomic analyses of the human fungal pathogens Coccidioides and their relatives.</title>
        <authorList>
            <person name="Sharpton T.J."/>
            <person name="Stajich J.E."/>
            <person name="Rounsley S.D."/>
            <person name="Gardner M.J."/>
            <person name="Wortman J.R."/>
            <person name="Jordar V.S."/>
            <person name="Maiti R."/>
            <person name="Kodira C.D."/>
            <person name="Neafsey D.E."/>
            <person name="Zeng Q."/>
            <person name="Hung C.-Y."/>
            <person name="McMahan C."/>
            <person name="Muszewska A."/>
            <person name="Grynberg M."/>
            <person name="Mandel M.A."/>
            <person name="Kellner E.M."/>
            <person name="Barker B.M."/>
            <person name="Galgiani J.N."/>
            <person name="Orbach M.J."/>
            <person name="Kirkland T.N."/>
            <person name="Cole G.T."/>
            <person name="Henn M.R."/>
            <person name="Birren B.W."/>
            <person name="Taylor J.W."/>
        </authorList>
    </citation>
    <scope>NUCLEOTIDE SEQUENCE [LARGE SCALE GENOMIC DNA]</scope>
    <source>
        <strain evidence="4">UAMH 1704</strain>
    </source>
</reference>
<dbReference type="EMBL" id="CH476620">
    <property type="protein sequence ID" value="EEP83062.1"/>
    <property type="molecule type" value="Genomic_DNA"/>
</dbReference>
<dbReference type="AlphaFoldDB" id="C4K0B3"/>
<evidence type="ECO:0000256" key="1">
    <source>
        <dbReference type="SAM" id="Coils"/>
    </source>
</evidence>
<dbReference type="OMA" id="QISCELQ"/>
<feature type="domain" description="Azaphilone pigments biosynthesis cluster protein L N-terminal" evidence="2">
    <location>
        <begin position="2"/>
        <end position="63"/>
    </location>
</feature>
<dbReference type="Proteomes" id="UP000002058">
    <property type="component" value="Unassembled WGS sequence"/>
</dbReference>
<feature type="domain" description="Azaphilone pigments biosynthesis cluster protein L N-terminal" evidence="2">
    <location>
        <begin position="64"/>
        <end position="134"/>
    </location>
</feature>
<feature type="coiled-coil region" evidence="1">
    <location>
        <begin position="16"/>
        <end position="46"/>
    </location>
</feature>
<keyword evidence="4" id="KW-1185">Reference proteome</keyword>
<protein>
    <recommendedName>
        <fullName evidence="2">Azaphilone pigments biosynthesis cluster protein L N-terminal domain-containing protein</fullName>
    </recommendedName>
</protein>
<organism evidence="3 4">
    <name type="scientific">Uncinocarpus reesii (strain UAMH 1704)</name>
    <dbReference type="NCBI Taxonomy" id="336963"/>
    <lineage>
        <taxon>Eukaryota</taxon>
        <taxon>Fungi</taxon>
        <taxon>Dikarya</taxon>
        <taxon>Ascomycota</taxon>
        <taxon>Pezizomycotina</taxon>
        <taxon>Eurotiomycetes</taxon>
        <taxon>Eurotiomycetidae</taxon>
        <taxon>Onygenales</taxon>
        <taxon>Onygenaceae</taxon>
        <taxon>Uncinocarpus</taxon>
    </lineage>
</organism>
<dbReference type="VEuPathDB" id="FungiDB:UREG_07927"/>
<dbReference type="InterPro" id="IPR031348">
    <property type="entry name" value="PigL_N"/>
</dbReference>
<accession>C4K0B3</accession>
<dbReference type="HOGENOM" id="CLU_032923_2_0_1"/>
<dbReference type="InParanoid" id="C4K0B3"/>
<dbReference type="STRING" id="336963.C4K0B3"/>
<evidence type="ECO:0000313" key="3">
    <source>
        <dbReference type="EMBL" id="EEP83062.1"/>
    </source>
</evidence>
<dbReference type="eggNOG" id="ENOG502SICT">
    <property type="taxonomic scope" value="Eukaryota"/>
</dbReference>
<dbReference type="OrthoDB" id="4204533at2759"/>
<dbReference type="Pfam" id="PF17111">
    <property type="entry name" value="PigL_N"/>
    <property type="match status" value="2"/>
</dbReference>